<name>A0ACC0BC80_CATRO</name>
<reference evidence="2" key="1">
    <citation type="journal article" date="2023" name="Nat. Plants">
        <title>Single-cell RNA sequencing provides a high-resolution roadmap for understanding the multicellular compartmentation of specialized metabolism.</title>
        <authorList>
            <person name="Sun S."/>
            <person name="Shen X."/>
            <person name="Li Y."/>
            <person name="Li Y."/>
            <person name="Wang S."/>
            <person name="Li R."/>
            <person name="Zhang H."/>
            <person name="Shen G."/>
            <person name="Guo B."/>
            <person name="Wei J."/>
            <person name="Xu J."/>
            <person name="St-Pierre B."/>
            <person name="Chen S."/>
            <person name="Sun C."/>
        </authorList>
    </citation>
    <scope>NUCLEOTIDE SEQUENCE [LARGE SCALE GENOMIC DNA]</scope>
</reference>
<sequence length="425" mass="49839">MSVSKQSNKLLSSHIVVAANDDLLIEILIRLPIKSLLRFKSVSKHWHSLIATNPHFYRRKSQQALCKQISGLLVRRLTPFYYQIYDFISLDHHESQQSVTAPFKKLKFVQDQFGLKILQSCNGLLLCRSFSVRDGNCNYYIFNPSTTQFTTLPPPIYRDFIYTDGFHSIYDVNLAFDPRKSPHYKAICTYVSNKLVDGFEIEVYSSETGLWNHIDQPFSHRPLSEGVDFQISSYDFQTGVYWNGAINWMGGYYYLFYFNFDEERFVTVPIMPVIPNDWEDRRKYFGESNDHLHMIISNGNRVTNFNVYEMDKEYSGWFIKYRIDLDIETVLKAIPESHDLDIGLDPLDYYRFLVLDVIITGPEKEEEEESYLVLSIPGNVVRYNIKDKSFKKLFQFSPVDQGFDGHFPMFEWSNCFKFIPSLMPV</sequence>
<evidence type="ECO:0000313" key="1">
    <source>
        <dbReference type="EMBL" id="KAI5670279.1"/>
    </source>
</evidence>
<gene>
    <name evidence="1" type="ORF">M9H77_10643</name>
</gene>
<accession>A0ACC0BC80</accession>
<dbReference type="Proteomes" id="UP001060085">
    <property type="component" value="Linkage Group LG03"/>
</dbReference>
<evidence type="ECO:0000313" key="2">
    <source>
        <dbReference type="Proteomes" id="UP001060085"/>
    </source>
</evidence>
<proteinExistence type="predicted"/>
<dbReference type="EMBL" id="CM044703">
    <property type="protein sequence ID" value="KAI5670279.1"/>
    <property type="molecule type" value="Genomic_DNA"/>
</dbReference>
<keyword evidence="2" id="KW-1185">Reference proteome</keyword>
<comment type="caution">
    <text evidence="1">The sequence shown here is derived from an EMBL/GenBank/DDBJ whole genome shotgun (WGS) entry which is preliminary data.</text>
</comment>
<protein>
    <submittedName>
        <fullName evidence="1">Uncharacterized protein</fullName>
    </submittedName>
</protein>
<organism evidence="1 2">
    <name type="scientific">Catharanthus roseus</name>
    <name type="common">Madagascar periwinkle</name>
    <name type="synonym">Vinca rosea</name>
    <dbReference type="NCBI Taxonomy" id="4058"/>
    <lineage>
        <taxon>Eukaryota</taxon>
        <taxon>Viridiplantae</taxon>
        <taxon>Streptophyta</taxon>
        <taxon>Embryophyta</taxon>
        <taxon>Tracheophyta</taxon>
        <taxon>Spermatophyta</taxon>
        <taxon>Magnoliopsida</taxon>
        <taxon>eudicotyledons</taxon>
        <taxon>Gunneridae</taxon>
        <taxon>Pentapetalae</taxon>
        <taxon>asterids</taxon>
        <taxon>lamiids</taxon>
        <taxon>Gentianales</taxon>
        <taxon>Apocynaceae</taxon>
        <taxon>Rauvolfioideae</taxon>
        <taxon>Vinceae</taxon>
        <taxon>Catharanthinae</taxon>
        <taxon>Catharanthus</taxon>
    </lineage>
</organism>